<dbReference type="AlphaFoldDB" id="A0A2S6HWC6"/>
<evidence type="ECO:0000313" key="1">
    <source>
        <dbReference type="EMBL" id="PPK82248.1"/>
    </source>
</evidence>
<protein>
    <submittedName>
        <fullName evidence="1">Uncharacterized protein</fullName>
    </submittedName>
</protein>
<comment type="caution">
    <text evidence="1">The sequence shown here is derived from an EMBL/GenBank/DDBJ whole genome shotgun (WGS) entry which is preliminary data.</text>
</comment>
<accession>A0A2S6HWC6</accession>
<dbReference type="EMBL" id="PTJA01000003">
    <property type="protein sequence ID" value="PPK82248.1"/>
    <property type="molecule type" value="Genomic_DNA"/>
</dbReference>
<reference evidence="1 2" key="1">
    <citation type="submission" date="2018-02" db="EMBL/GenBank/DDBJ databases">
        <title>Genomic Encyclopedia of Archaeal and Bacterial Type Strains, Phase II (KMG-II): from individual species to whole genera.</title>
        <authorList>
            <person name="Goeker M."/>
        </authorList>
    </citation>
    <scope>NUCLEOTIDE SEQUENCE [LARGE SCALE GENOMIC DNA]</scope>
    <source>
        <strain evidence="1 2">DSM 3808</strain>
    </source>
</reference>
<dbReference type="Proteomes" id="UP000237749">
    <property type="component" value="Unassembled WGS sequence"/>
</dbReference>
<organism evidence="1 2">
    <name type="scientific">Lacrimispora xylanisolvens</name>
    <dbReference type="NCBI Taxonomy" id="384636"/>
    <lineage>
        <taxon>Bacteria</taxon>
        <taxon>Bacillati</taxon>
        <taxon>Bacillota</taxon>
        <taxon>Clostridia</taxon>
        <taxon>Lachnospirales</taxon>
        <taxon>Lachnospiraceae</taxon>
        <taxon>Lacrimispora</taxon>
    </lineage>
</organism>
<name>A0A2S6HWC6_9FIRM</name>
<gene>
    <name evidence="1" type="ORF">BXY41_103464</name>
</gene>
<sequence>MKLSELELLYLRRLLVERLESLDRGLQKNLRIFGDSDDIVLKQRKIGNLEAETAVLTAIKEKVNLEIGFCSLTAT</sequence>
<keyword evidence="2" id="KW-1185">Reference proteome</keyword>
<dbReference type="RefSeq" id="WP_104436289.1">
    <property type="nucleotide sequence ID" value="NZ_CP070896.1"/>
</dbReference>
<evidence type="ECO:0000313" key="2">
    <source>
        <dbReference type="Proteomes" id="UP000237749"/>
    </source>
</evidence>
<proteinExistence type="predicted"/>